<feature type="transmembrane region" description="Helical" evidence="7">
    <location>
        <begin position="269"/>
        <end position="289"/>
    </location>
</feature>
<protein>
    <submittedName>
        <fullName evidence="10">ABC transporter permease</fullName>
    </submittedName>
</protein>
<feature type="domain" description="MacB-like periplasmic core" evidence="9">
    <location>
        <begin position="18"/>
        <end position="238"/>
    </location>
</feature>
<feature type="transmembrane region" description="Helical" evidence="7">
    <location>
        <begin position="373"/>
        <end position="391"/>
    </location>
</feature>
<dbReference type="Proteomes" id="UP000664163">
    <property type="component" value="Unassembled WGS sequence"/>
</dbReference>
<evidence type="ECO:0000313" key="10">
    <source>
        <dbReference type="EMBL" id="MBO0330347.1"/>
    </source>
</evidence>
<keyword evidence="3" id="KW-1003">Cell membrane</keyword>
<proteinExistence type="inferred from homology"/>
<dbReference type="InterPro" id="IPR051447">
    <property type="entry name" value="Lipoprotein-release_system"/>
</dbReference>
<comment type="subcellular location">
    <subcellularLocation>
        <location evidence="1">Cell membrane</location>
        <topology evidence="1">Multi-pass membrane protein</topology>
    </subcellularLocation>
</comment>
<sequence length="407" mass="45683">MMFLKLAWLNIWRNGRRTMITVASVFFAVLLAITFRSVTDGVYENMIHNVVSYSSGYLQIHKKGYWDEQSIENSFEADEEFSKRLLDNPRVTGLMPRLETFALSSFADKTKGVMVLGIDPTSEEKVNQLNEKVVEGIYFESNSADQILIGSGLAEQLNAKVNDTLVLIGQGYHASSAAGKFNIVGILKLGSPELNSNVIYMPLKTSQYLHGAENRLTSLSIMLGKTSDLESSKEAIENVIDTEAYEVMTWKQMMPEMDQFIEADSSGHYIVIGILYIIISFGLFGTLLMMTFERNREFGILIAIGMKKHLLAYVIQLESIMISLMGCLMGVLGGILIVHLLTEYPVQFSGSLREVYEDYGFEPIIYFSGNIRIFIYQTLIVLVLATLLSLYPGFKVLRLRPVDAINS</sequence>
<dbReference type="PANTHER" id="PTHR30489:SF0">
    <property type="entry name" value="LIPOPROTEIN-RELEASING SYSTEM TRANSMEMBRANE PROTEIN LOLE"/>
    <property type="match status" value="1"/>
</dbReference>
<evidence type="ECO:0000259" key="8">
    <source>
        <dbReference type="Pfam" id="PF02687"/>
    </source>
</evidence>
<keyword evidence="6 7" id="KW-0472">Membrane</keyword>
<evidence type="ECO:0000256" key="3">
    <source>
        <dbReference type="ARBA" id="ARBA00022475"/>
    </source>
</evidence>
<evidence type="ECO:0000259" key="9">
    <source>
        <dbReference type="Pfam" id="PF12704"/>
    </source>
</evidence>
<gene>
    <name evidence="10" type="ORF">J0X13_07280</name>
</gene>
<evidence type="ECO:0000256" key="2">
    <source>
        <dbReference type="ARBA" id="ARBA00005236"/>
    </source>
</evidence>
<evidence type="ECO:0000256" key="7">
    <source>
        <dbReference type="SAM" id="Phobius"/>
    </source>
</evidence>
<keyword evidence="5 7" id="KW-1133">Transmembrane helix</keyword>
<dbReference type="Pfam" id="PF12704">
    <property type="entry name" value="MacB_PCD"/>
    <property type="match status" value="1"/>
</dbReference>
<reference evidence="10 11" key="1">
    <citation type="submission" date="2021-03" db="EMBL/GenBank/DDBJ databases">
        <title>Muricauda sp. CAU 1631 isolated from Incheon.</title>
        <authorList>
            <person name="Kim W."/>
        </authorList>
    </citation>
    <scope>NUCLEOTIDE SEQUENCE [LARGE SCALE GENOMIC DNA]</scope>
    <source>
        <strain evidence="10 11">CAU 1631</strain>
    </source>
</reference>
<evidence type="ECO:0000313" key="11">
    <source>
        <dbReference type="Proteomes" id="UP000664163"/>
    </source>
</evidence>
<accession>A0ABS3EW28</accession>
<comment type="caution">
    <text evidence="10">The sequence shown here is derived from an EMBL/GenBank/DDBJ whole genome shotgun (WGS) entry which is preliminary data.</text>
</comment>
<evidence type="ECO:0000256" key="1">
    <source>
        <dbReference type="ARBA" id="ARBA00004651"/>
    </source>
</evidence>
<organism evidence="10 11">
    <name type="scientific">[Muricauda] lutisoli</name>
    <dbReference type="NCBI Taxonomy" id="2816035"/>
    <lineage>
        <taxon>Bacteria</taxon>
        <taxon>Pseudomonadati</taxon>
        <taxon>Bacteroidota</taxon>
        <taxon>Flavobacteriia</taxon>
        <taxon>Flavobacteriales</taxon>
        <taxon>Flavobacteriaceae</taxon>
        <taxon>Allomuricauda</taxon>
    </lineage>
</organism>
<dbReference type="PANTHER" id="PTHR30489">
    <property type="entry name" value="LIPOPROTEIN-RELEASING SYSTEM TRANSMEMBRANE PROTEIN LOLE"/>
    <property type="match status" value="1"/>
</dbReference>
<dbReference type="InterPro" id="IPR003838">
    <property type="entry name" value="ABC3_permease_C"/>
</dbReference>
<keyword evidence="11" id="KW-1185">Reference proteome</keyword>
<evidence type="ECO:0000256" key="5">
    <source>
        <dbReference type="ARBA" id="ARBA00022989"/>
    </source>
</evidence>
<keyword evidence="4 7" id="KW-0812">Transmembrane</keyword>
<evidence type="ECO:0000256" key="6">
    <source>
        <dbReference type="ARBA" id="ARBA00023136"/>
    </source>
</evidence>
<dbReference type="Pfam" id="PF02687">
    <property type="entry name" value="FtsX"/>
    <property type="match status" value="1"/>
</dbReference>
<dbReference type="InterPro" id="IPR025857">
    <property type="entry name" value="MacB_PCD"/>
</dbReference>
<comment type="similarity">
    <text evidence="2">Belongs to the ABC-4 integral membrane protein family. LolC/E subfamily.</text>
</comment>
<dbReference type="RefSeq" id="WP_207070749.1">
    <property type="nucleotide sequence ID" value="NZ_JAFLND010000001.1"/>
</dbReference>
<name>A0ABS3EW28_9FLAO</name>
<feature type="transmembrane region" description="Helical" evidence="7">
    <location>
        <begin position="310"/>
        <end position="341"/>
    </location>
</feature>
<dbReference type="EMBL" id="JAFLND010000001">
    <property type="protein sequence ID" value="MBO0330347.1"/>
    <property type="molecule type" value="Genomic_DNA"/>
</dbReference>
<evidence type="ECO:0000256" key="4">
    <source>
        <dbReference type="ARBA" id="ARBA00022692"/>
    </source>
</evidence>
<feature type="domain" description="ABC3 transporter permease C-terminal" evidence="8">
    <location>
        <begin position="270"/>
        <end position="399"/>
    </location>
</feature>